<dbReference type="RefSeq" id="XP_014155087.1">
    <property type="nucleotide sequence ID" value="XM_014299612.1"/>
</dbReference>
<keyword evidence="9" id="KW-1185">Reference proteome</keyword>
<keyword evidence="5 7" id="KW-0456">Lyase</keyword>
<evidence type="ECO:0000313" key="8">
    <source>
        <dbReference type="EMBL" id="KNC81185.1"/>
    </source>
</evidence>
<dbReference type="Gene3D" id="3.40.640.10">
    <property type="entry name" value="Type I PLP-dependent aspartate aminotransferase-like (Major domain)"/>
    <property type="match status" value="1"/>
</dbReference>
<evidence type="ECO:0000256" key="7">
    <source>
        <dbReference type="RuleBase" id="RU000382"/>
    </source>
</evidence>
<dbReference type="GeneID" id="25906972"/>
<dbReference type="InterPro" id="IPR002129">
    <property type="entry name" value="PyrdxlP-dep_de-COase"/>
</dbReference>
<dbReference type="AlphaFoldDB" id="A0A0L0FWH7"/>
<organism evidence="8 9">
    <name type="scientific">Sphaeroforma arctica JP610</name>
    <dbReference type="NCBI Taxonomy" id="667725"/>
    <lineage>
        <taxon>Eukaryota</taxon>
        <taxon>Ichthyosporea</taxon>
        <taxon>Ichthyophonida</taxon>
        <taxon>Sphaeroforma</taxon>
    </lineage>
</organism>
<dbReference type="PANTHER" id="PTHR45677">
    <property type="entry name" value="GLUTAMATE DECARBOXYLASE-RELATED"/>
    <property type="match status" value="1"/>
</dbReference>
<dbReference type="eggNOG" id="KOG0629">
    <property type="taxonomic scope" value="Eukaryota"/>
</dbReference>
<dbReference type="STRING" id="667725.A0A0L0FWH7"/>
<evidence type="ECO:0000256" key="4">
    <source>
        <dbReference type="ARBA" id="ARBA00022898"/>
    </source>
</evidence>
<name>A0A0L0FWH7_9EUKA</name>
<dbReference type="EMBL" id="KQ242059">
    <property type="protein sequence ID" value="KNC81185.1"/>
    <property type="molecule type" value="Genomic_DNA"/>
</dbReference>
<evidence type="ECO:0000256" key="3">
    <source>
        <dbReference type="ARBA" id="ARBA00022793"/>
    </source>
</evidence>
<keyword evidence="3" id="KW-0210">Decarboxylase</keyword>
<evidence type="ECO:0000256" key="1">
    <source>
        <dbReference type="ARBA" id="ARBA00001933"/>
    </source>
</evidence>
<protein>
    <recommendedName>
        <fullName evidence="10">Cysteine sulfinic acid decarboxylase</fullName>
    </recommendedName>
</protein>
<dbReference type="GO" id="GO:0019752">
    <property type="term" value="P:carboxylic acid metabolic process"/>
    <property type="evidence" value="ECO:0007669"/>
    <property type="project" value="InterPro"/>
</dbReference>
<evidence type="ECO:0000256" key="6">
    <source>
        <dbReference type="PIRSR" id="PIRSR602129-50"/>
    </source>
</evidence>
<evidence type="ECO:0000256" key="2">
    <source>
        <dbReference type="ARBA" id="ARBA00009533"/>
    </source>
</evidence>
<dbReference type="GO" id="GO:0030170">
    <property type="term" value="F:pyridoxal phosphate binding"/>
    <property type="evidence" value="ECO:0007669"/>
    <property type="project" value="InterPro"/>
</dbReference>
<keyword evidence="4 6" id="KW-0663">Pyridoxal phosphate</keyword>
<dbReference type="SUPFAM" id="SSF53383">
    <property type="entry name" value="PLP-dependent transferases"/>
    <property type="match status" value="1"/>
</dbReference>
<dbReference type="GO" id="GO:0005737">
    <property type="term" value="C:cytoplasm"/>
    <property type="evidence" value="ECO:0007669"/>
    <property type="project" value="TreeGrafter"/>
</dbReference>
<dbReference type="Pfam" id="PF00282">
    <property type="entry name" value="Pyridoxal_deC"/>
    <property type="match status" value="1"/>
</dbReference>
<sequence length="523" mass="56905">MSSNLDLIKKVADDLLQYLAENADESQPTVRFTSETELANAFKEAGASLDLADEAVAVDHEILHKAVRLVQHYSVRTGSTNFNNQLYGTPDVVGVAGDWVSTALNTNTHTYEVSPVFTTMERSVLSKFARKIGGRYVQGANGEGGHDGLTLPGGSVCNQYAMHLARFKAVPEIKQKGMSVLLGKKLVAFTSADSHYSYLKAVNMLGLGTDNLVKVKCDGLTGAMNAAALKVAVEECLAGGDVPFFVGTTAGTTVLGGFDPFDAIADICEEYKLWMHVDASWGGGALFSRDAKTLDLMKGANRSDSMGWNPHKIVGAPLQCSLFLISYDETTHDFFKRANGASASYLFQPDKNHSNLDMGDKTLHCGRKGDALKMWLMWKALGDEGLGKRVDHLIGLIGHMSKEIGTIVDDKGRYCFVQVAPTQYANLCFYAVPPSLRVEPGSEGKRFDPYIATKSQMEYIKTIAPKLKDRMQKKGLALIGFQPIGDSLPNCWRMVTAGAKEVNFTTETIDRILSSLVELNADL</sequence>
<dbReference type="OrthoDB" id="392571at2759"/>
<dbReference type="InterPro" id="IPR015421">
    <property type="entry name" value="PyrdxlP-dep_Trfase_major"/>
</dbReference>
<dbReference type="Gene3D" id="3.90.1150.170">
    <property type="match status" value="1"/>
</dbReference>
<gene>
    <name evidence="8" type="ORF">SARC_06468</name>
</gene>
<proteinExistence type="inferred from homology"/>
<dbReference type="GO" id="GO:0016831">
    <property type="term" value="F:carboxy-lyase activity"/>
    <property type="evidence" value="ECO:0007669"/>
    <property type="project" value="UniProtKB-KW"/>
</dbReference>
<reference evidence="8 9" key="1">
    <citation type="submission" date="2011-02" db="EMBL/GenBank/DDBJ databases">
        <title>The Genome Sequence of Sphaeroforma arctica JP610.</title>
        <authorList>
            <consortium name="The Broad Institute Genome Sequencing Platform"/>
            <person name="Russ C."/>
            <person name="Cuomo C."/>
            <person name="Young S.K."/>
            <person name="Zeng Q."/>
            <person name="Gargeya S."/>
            <person name="Alvarado L."/>
            <person name="Berlin A."/>
            <person name="Chapman S.B."/>
            <person name="Chen Z."/>
            <person name="Freedman E."/>
            <person name="Gellesch M."/>
            <person name="Goldberg J."/>
            <person name="Griggs A."/>
            <person name="Gujja S."/>
            <person name="Heilman E."/>
            <person name="Heiman D."/>
            <person name="Howarth C."/>
            <person name="Mehta T."/>
            <person name="Neiman D."/>
            <person name="Pearson M."/>
            <person name="Roberts A."/>
            <person name="Saif S."/>
            <person name="Shea T."/>
            <person name="Shenoy N."/>
            <person name="Sisk P."/>
            <person name="Stolte C."/>
            <person name="Sykes S."/>
            <person name="White J."/>
            <person name="Yandava C."/>
            <person name="Burger G."/>
            <person name="Gray M.W."/>
            <person name="Holland P.W.H."/>
            <person name="King N."/>
            <person name="Lang F.B.F."/>
            <person name="Roger A.J."/>
            <person name="Ruiz-Trillo I."/>
            <person name="Haas B."/>
            <person name="Nusbaum C."/>
            <person name="Birren B."/>
        </authorList>
    </citation>
    <scope>NUCLEOTIDE SEQUENCE [LARGE SCALE GENOMIC DNA]</scope>
    <source>
        <strain evidence="8 9">JP610</strain>
    </source>
</reference>
<evidence type="ECO:0008006" key="10">
    <source>
        <dbReference type="Google" id="ProtNLM"/>
    </source>
</evidence>
<feature type="modified residue" description="N6-(pyridoxal phosphate)lysine" evidence="6">
    <location>
        <position position="312"/>
    </location>
</feature>
<comment type="similarity">
    <text evidence="2 7">Belongs to the group II decarboxylase family.</text>
</comment>
<dbReference type="PANTHER" id="PTHR45677:SF8">
    <property type="entry name" value="CYSTEINE SULFINIC ACID DECARBOXYLASE"/>
    <property type="match status" value="1"/>
</dbReference>
<accession>A0A0L0FWH7</accession>
<comment type="cofactor">
    <cofactor evidence="1 6 7">
        <name>pyridoxal 5'-phosphate</name>
        <dbReference type="ChEBI" id="CHEBI:597326"/>
    </cofactor>
</comment>
<evidence type="ECO:0000313" key="9">
    <source>
        <dbReference type="Proteomes" id="UP000054560"/>
    </source>
</evidence>
<dbReference type="Proteomes" id="UP000054560">
    <property type="component" value="Unassembled WGS sequence"/>
</dbReference>
<dbReference type="InterPro" id="IPR015424">
    <property type="entry name" value="PyrdxlP-dep_Trfase"/>
</dbReference>
<evidence type="ECO:0000256" key="5">
    <source>
        <dbReference type="ARBA" id="ARBA00023239"/>
    </source>
</evidence>